<protein>
    <submittedName>
        <fullName evidence="3">Cellobiose dehydrogenase</fullName>
    </submittedName>
</protein>
<keyword evidence="4" id="KW-1185">Reference proteome</keyword>
<dbReference type="OrthoDB" id="413885at2759"/>
<evidence type="ECO:0000313" key="4">
    <source>
        <dbReference type="Proteomes" id="UP000469558"/>
    </source>
</evidence>
<dbReference type="PANTHER" id="PTHR47797:SF5">
    <property type="entry name" value="CELLOBIOSE DEHYDROGENASE CYTOCHROME DOMAIN-CONTAINING PROTEIN"/>
    <property type="match status" value="1"/>
</dbReference>
<reference evidence="3 4" key="1">
    <citation type="submission" date="2018-05" db="EMBL/GenBank/DDBJ databases">
        <title>Genome sequencing and assembly of the regulated plant pathogen Lachnellula willkommii and related sister species for the development of diagnostic species identification markers.</title>
        <authorList>
            <person name="Giroux E."/>
            <person name="Bilodeau G."/>
        </authorList>
    </citation>
    <scope>NUCLEOTIDE SEQUENCE [LARGE SCALE GENOMIC DNA]</scope>
    <source>
        <strain evidence="3 4">CBS 268.59</strain>
    </source>
</reference>
<organism evidence="3 4">
    <name type="scientific">Lachnellula suecica</name>
    <dbReference type="NCBI Taxonomy" id="602035"/>
    <lineage>
        <taxon>Eukaryota</taxon>
        <taxon>Fungi</taxon>
        <taxon>Dikarya</taxon>
        <taxon>Ascomycota</taxon>
        <taxon>Pezizomycotina</taxon>
        <taxon>Leotiomycetes</taxon>
        <taxon>Helotiales</taxon>
        <taxon>Lachnaceae</taxon>
        <taxon>Lachnellula</taxon>
    </lineage>
</organism>
<evidence type="ECO:0000256" key="1">
    <source>
        <dbReference type="SAM" id="SignalP"/>
    </source>
</evidence>
<keyword evidence="1" id="KW-0732">Signal</keyword>
<dbReference type="CDD" id="cd09630">
    <property type="entry name" value="CDH_like_cytochrome"/>
    <property type="match status" value="1"/>
</dbReference>
<evidence type="ECO:0000313" key="3">
    <source>
        <dbReference type="EMBL" id="TVY81796.1"/>
    </source>
</evidence>
<evidence type="ECO:0000259" key="2">
    <source>
        <dbReference type="Pfam" id="PF16010"/>
    </source>
</evidence>
<dbReference type="PANTHER" id="PTHR47797">
    <property type="entry name" value="DEHYDROGENASE, PUTATIVE (AFU_ORTHOLOGUE AFUA_8G05805)-RELATED"/>
    <property type="match status" value="1"/>
</dbReference>
<dbReference type="EMBL" id="QGMK01000422">
    <property type="protein sequence ID" value="TVY81796.1"/>
    <property type="molecule type" value="Genomic_DNA"/>
</dbReference>
<proteinExistence type="predicted"/>
<dbReference type="Pfam" id="PF16010">
    <property type="entry name" value="CDH-cyt"/>
    <property type="match status" value="1"/>
</dbReference>
<dbReference type="Gene3D" id="2.60.40.1210">
    <property type="entry name" value="Cellobiose dehydrogenase, cytochrome domain"/>
    <property type="match status" value="1"/>
</dbReference>
<dbReference type="InterPro" id="IPR015920">
    <property type="entry name" value="Cellobiose_DH-like_cyt"/>
</dbReference>
<name>A0A8T9C8Z0_9HELO</name>
<gene>
    <name evidence="3" type="primary">CDH-1_0</name>
    <name evidence="3" type="ORF">LSUE1_G001699</name>
</gene>
<feature type="signal peptide" evidence="1">
    <location>
        <begin position="1"/>
        <end position="17"/>
    </location>
</feature>
<dbReference type="AlphaFoldDB" id="A0A8T9C8Z0"/>
<sequence>MRFLVGSLALLAATVCGQNLVEWTEASSGVQYSIGIPEAAAAPFDVYLSITAPANITYAAIAFGGCMLRSPLLVAWKSNSSIVTSSRWAAAYHPPTIYNGTAVAISKTSSVNSTYWTAELVCSGCSSWLGGSVGAFGNVPLGWALSSSPLANPASSNGSIPYHNVGKDHFEINITNARNTPSQFGALISGAKRPWSPRRPPLALV</sequence>
<comment type="caution">
    <text evidence="3">The sequence shown here is derived from an EMBL/GenBank/DDBJ whole genome shotgun (WGS) entry which is preliminary data.</text>
</comment>
<feature type="chain" id="PRO_5035816617" evidence="1">
    <location>
        <begin position="18"/>
        <end position="205"/>
    </location>
</feature>
<accession>A0A8T9C8Z0</accession>
<feature type="domain" description="Cellobiose dehydrogenase-like cytochrome" evidence="2">
    <location>
        <begin position="22"/>
        <end position="180"/>
    </location>
</feature>
<dbReference type="Proteomes" id="UP000469558">
    <property type="component" value="Unassembled WGS sequence"/>
</dbReference>
<dbReference type="SUPFAM" id="SSF49344">
    <property type="entry name" value="CBD9-like"/>
    <property type="match status" value="1"/>
</dbReference>